<dbReference type="NCBIfam" id="NF008912">
    <property type="entry name" value="PRK12275.1-6"/>
    <property type="match status" value="1"/>
</dbReference>
<dbReference type="InterPro" id="IPR036583">
    <property type="entry name" value="23S_rRNA_IVS_sf"/>
</dbReference>
<dbReference type="PANTHER" id="PTHR38471:SF2">
    <property type="entry name" value="FOUR HELIX BUNDLE PROTEIN"/>
    <property type="match status" value="1"/>
</dbReference>
<dbReference type="InterPro" id="IPR012657">
    <property type="entry name" value="23S_rRNA-intervening_sequence"/>
</dbReference>
<proteinExistence type="predicted"/>
<comment type="caution">
    <text evidence="1">The sequence shown here is derived from an EMBL/GenBank/DDBJ whole genome shotgun (WGS) entry which is preliminary data.</text>
</comment>
<keyword evidence="2" id="KW-1185">Reference proteome</keyword>
<evidence type="ECO:0000313" key="1">
    <source>
        <dbReference type="EMBL" id="TYK65333.1"/>
    </source>
</evidence>
<name>A0ABY3MVV2_9GAMM</name>
<protein>
    <submittedName>
        <fullName evidence="1">Four helix bundle protein</fullName>
    </submittedName>
</protein>
<dbReference type="Gene3D" id="1.20.1440.60">
    <property type="entry name" value="23S rRNA-intervening sequence"/>
    <property type="match status" value="1"/>
</dbReference>
<dbReference type="CDD" id="cd16377">
    <property type="entry name" value="23S_rRNA_IVP_like"/>
    <property type="match status" value="1"/>
</dbReference>
<dbReference type="NCBIfam" id="TIGR02436">
    <property type="entry name" value="four helix bundle protein"/>
    <property type="match status" value="1"/>
</dbReference>
<dbReference type="RefSeq" id="WP_101345394.1">
    <property type="nucleotide sequence ID" value="NZ_PJAI02000011.1"/>
</dbReference>
<accession>A0ABY3MVV2</accession>
<dbReference type="Proteomes" id="UP000815846">
    <property type="component" value="Unassembled WGS sequence"/>
</dbReference>
<dbReference type="PANTHER" id="PTHR38471">
    <property type="entry name" value="FOUR HELIX BUNDLE PROTEIN"/>
    <property type="match status" value="1"/>
</dbReference>
<dbReference type="SUPFAM" id="SSF158446">
    <property type="entry name" value="IVS-encoded protein-like"/>
    <property type="match status" value="1"/>
</dbReference>
<gene>
    <name evidence="1" type="ORF">CWS31_010720</name>
</gene>
<organism evidence="1 2">
    <name type="scientific">Colwellia echini</name>
    <dbReference type="NCBI Taxonomy" id="1982103"/>
    <lineage>
        <taxon>Bacteria</taxon>
        <taxon>Pseudomonadati</taxon>
        <taxon>Pseudomonadota</taxon>
        <taxon>Gammaproteobacteria</taxon>
        <taxon>Alteromonadales</taxon>
        <taxon>Colwelliaceae</taxon>
        <taxon>Colwellia</taxon>
    </lineage>
</organism>
<sequence>MQFEKLDVWKRSARLASNIYKLMATCKDYGFKDQITRSALSIPSNIAEGMERETSKEEARFLYYAKGSSGELLTQTYIGVDIGYIDKSEGTKIITECKEISAMIAALIKIRKGFVREESEQYTVEPRT</sequence>
<evidence type="ECO:0000313" key="2">
    <source>
        <dbReference type="Proteomes" id="UP000815846"/>
    </source>
</evidence>
<reference evidence="1 2" key="1">
    <citation type="submission" date="2019-08" db="EMBL/GenBank/DDBJ databases">
        <title>Microbe sample from Colwellia echini.</title>
        <authorList>
            <person name="Christiansen L."/>
            <person name="Pathiraja D."/>
            <person name="Schultz-Johansen M."/>
            <person name="Choi I.-G."/>
            <person name="Stougaard P."/>
        </authorList>
    </citation>
    <scope>NUCLEOTIDE SEQUENCE [LARGE SCALE GENOMIC DNA]</scope>
    <source>
        <strain evidence="1 2">A3</strain>
    </source>
</reference>
<dbReference type="Pfam" id="PF05635">
    <property type="entry name" value="23S_rRNA_IVP"/>
    <property type="match status" value="1"/>
</dbReference>
<dbReference type="EMBL" id="PJAI02000011">
    <property type="protein sequence ID" value="TYK65333.1"/>
    <property type="molecule type" value="Genomic_DNA"/>
</dbReference>